<dbReference type="Proteomes" id="UP000053237">
    <property type="component" value="Unassembled WGS sequence"/>
</dbReference>
<keyword evidence="1" id="KW-0732">Signal</keyword>
<evidence type="ECO:0000313" key="2">
    <source>
        <dbReference type="EMBL" id="CCI10618.1"/>
    </source>
</evidence>
<accession>A0A024FTZ3</accession>
<feature type="chain" id="PRO_5001529092" evidence="1">
    <location>
        <begin position="19"/>
        <end position="284"/>
    </location>
</feature>
<dbReference type="InParanoid" id="A0A024FTZ3"/>
<gene>
    <name evidence="2" type="ORF">BN9_110680</name>
</gene>
<protein>
    <submittedName>
        <fullName evidence="2">Uncharacterized protein</fullName>
    </submittedName>
</protein>
<reference evidence="2 3" key="1">
    <citation type="submission" date="2012-05" db="EMBL/GenBank/DDBJ databases">
        <title>Recombination and specialization in a pathogen metapopulation.</title>
        <authorList>
            <person name="Gardiner A."/>
            <person name="Kemen E."/>
            <person name="Schultz-Larsen T."/>
            <person name="MacLean D."/>
            <person name="Van Oosterhout C."/>
            <person name="Jones J.D.G."/>
        </authorList>
    </citation>
    <scope>NUCLEOTIDE SEQUENCE [LARGE SCALE GENOMIC DNA]</scope>
    <source>
        <strain evidence="2 3">Ac Nc2</strain>
    </source>
</reference>
<evidence type="ECO:0000313" key="3">
    <source>
        <dbReference type="Proteomes" id="UP000053237"/>
    </source>
</evidence>
<comment type="caution">
    <text evidence="2">The sequence shown here is derived from an EMBL/GenBank/DDBJ whole genome shotgun (WGS) entry which is preliminary data.</text>
</comment>
<evidence type="ECO:0000256" key="1">
    <source>
        <dbReference type="SAM" id="SignalP"/>
    </source>
</evidence>
<dbReference type="AlphaFoldDB" id="A0A024FTZ3"/>
<name>A0A024FTZ3_9STRA</name>
<proteinExistence type="predicted"/>
<keyword evidence="3" id="KW-1185">Reference proteome</keyword>
<feature type="signal peptide" evidence="1">
    <location>
        <begin position="1"/>
        <end position="18"/>
    </location>
</feature>
<sequence>MVSVNSFLLILIEQLVIALEGRGMIQLFSSQSRLLALTDANFEVCHTCLVEKVGVERIHLVAMNEDTRVYLIKGRDAIIESFLMQCNNGGIWCQLQTDIRKFPPCSSVLLQNAELEYTISLFSVSLDAAAQYKHVETDLSAINSYGRIAFLFMDEIPRMSCRQNFAFKTAKDHTKQNEIDMRTIPHDLKPFMNTYLIPSREAVRNAPSLDRCFYSNTRRFQCERCLALLVYYLESMHIISKLLKQAYNLYFRLQAIIAQAEYKKTAQKNIVLTCIHCLLQLVTI</sequence>
<dbReference type="EMBL" id="CAIX01000329">
    <property type="protein sequence ID" value="CCI10618.1"/>
    <property type="molecule type" value="Genomic_DNA"/>
</dbReference>
<organism evidence="2 3">
    <name type="scientific">Albugo candida</name>
    <dbReference type="NCBI Taxonomy" id="65357"/>
    <lineage>
        <taxon>Eukaryota</taxon>
        <taxon>Sar</taxon>
        <taxon>Stramenopiles</taxon>
        <taxon>Oomycota</taxon>
        <taxon>Peronosporomycetes</taxon>
        <taxon>Albuginales</taxon>
        <taxon>Albuginaceae</taxon>
        <taxon>Albugo</taxon>
    </lineage>
</organism>